<dbReference type="GO" id="GO:0015416">
    <property type="term" value="F:ABC-type phosphonate transporter activity"/>
    <property type="evidence" value="ECO:0007669"/>
    <property type="project" value="InterPro"/>
</dbReference>
<keyword evidence="5 10" id="KW-0067">ATP-binding</keyword>
<dbReference type="SUPFAM" id="SSF52540">
    <property type="entry name" value="P-loop containing nucleoside triphosphate hydrolases"/>
    <property type="match status" value="1"/>
</dbReference>
<gene>
    <name evidence="10" type="primary">phnC</name>
    <name evidence="10" type="ORF">EB233_09015</name>
</gene>
<keyword evidence="2" id="KW-0813">Transport</keyword>
<dbReference type="GO" id="GO:0016020">
    <property type="term" value="C:membrane"/>
    <property type="evidence" value="ECO:0007669"/>
    <property type="project" value="InterPro"/>
</dbReference>
<feature type="domain" description="ABC transporter" evidence="9">
    <location>
        <begin position="8"/>
        <end position="251"/>
    </location>
</feature>
<dbReference type="GO" id="GO:0016887">
    <property type="term" value="F:ATP hydrolysis activity"/>
    <property type="evidence" value="ECO:0007669"/>
    <property type="project" value="InterPro"/>
</dbReference>
<dbReference type="InterPro" id="IPR003593">
    <property type="entry name" value="AAA+_ATPase"/>
</dbReference>
<dbReference type="KEGG" id="merd:EB233_09015"/>
<dbReference type="PANTHER" id="PTHR43166:SF6">
    <property type="entry name" value="PHOSPHONATES IMPORT ATP-BINDING PROTEIN PHNC"/>
    <property type="match status" value="1"/>
</dbReference>
<protein>
    <submittedName>
        <fullName evidence="10">Phosphonate ABC transporter ATP-binding protein</fullName>
    </submittedName>
</protein>
<reference evidence="10 11" key="1">
    <citation type="submission" date="2018-10" db="EMBL/GenBank/DDBJ databases">
        <authorList>
            <person name="Perry B.J."/>
            <person name="Sullivan J.T."/>
            <person name="Murphy R.J.T."/>
            <person name="Ramsay J.P."/>
            <person name="Ronson C.W."/>
        </authorList>
    </citation>
    <scope>NUCLEOTIDE SEQUENCE [LARGE SCALE GENOMIC DNA]</scope>
    <source>
        <strain evidence="10 11">NZP2014</strain>
    </source>
</reference>
<keyword evidence="4" id="KW-0547">Nucleotide-binding</keyword>
<dbReference type="NCBIfam" id="TIGR02315">
    <property type="entry name" value="ABC_phnC"/>
    <property type="match status" value="1"/>
</dbReference>
<dbReference type="GO" id="GO:0005524">
    <property type="term" value="F:ATP binding"/>
    <property type="evidence" value="ECO:0007669"/>
    <property type="project" value="UniProtKB-KW"/>
</dbReference>
<dbReference type="Pfam" id="PF00005">
    <property type="entry name" value="ABC_tran"/>
    <property type="match status" value="1"/>
</dbReference>
<dbReference type="SMART" id="SM00382">
    <property type="entry name" value="AAA"/>
    <property type="match status" value="1"/>
</dbReference>
<accession>A0A6M7UHP0</accession>
<keyword evidence="7" id="KW-0472">Membrane</keyword>
<evidence type="ECO:0000256" key="4">
    <source>
        <dbReference type="ARBA" id="ARBA00022741"/>
    </source>
</evidence>
<evidence type="ECO:0000256" key="5">
    <source>
        <dbReference type="ARBA" id="ARBA00022840"/>
    </source>
</evidence>
<keyword evidence="6" id="KW-1278">Translocase</keyword>
<proteinExistence type="inferred from homology"/>
<evidence type="ECO:0000256" key="7">
    <source>
        <dbReference type="ARBA" id="ARBA00023136"/>
    </source>
</evidence>
<dbReference type="PANTHER" id="PTHR43166">
    <property type="entry name" value="AMINO ACID IMPORT ATP-BINDING PROTEIN"/>
    <property type="match status" value="1"/>
</dbReference>
<dbReference type="AlphaFoldDB" id="A0A6M7UHP0"/>
<evidence type="ECO:0000256" key="3">
    <source>
        <dbReference type="ARBA" id="ARBA00022475"/>
    </source>
</evidence>
<dbReference type="InterPro" id="IPR012693">
    <property type="entry name" value="ABC_transpr_PhnC"/>
</dbReference>
<evidence type="ECO:0000313" key="11">
    <source>
        <dbReference type="Proteomes" id="UP000503339"/>
    </source>
</evidence>
<dbReference type="PROSITE" id="PS00211">
    <property type="entry name" value="ABC_TRANSPORTER_1"/>
    <property type="match status" value="1"/>
</dbReference>
<evidence type="ECO:0000256" key="2">
    <source>
        <dbReference type="ARBA" id="ARBA00022448"/>
    </source>
</evidence>
<evidence type="ECO:0000313" key="10">
    <source>
        <dbReference type="EMBL" id="QKC75658.1"/>
    </source>
</evidence>
<evidence type="ECO:0000256" key="6">
    <source>
        <dbReference type="ARBA" id="ARBA00022967"/>
    </source>
</evidence>
<name>A0A6M7UHP0_9HYPH</name>
<comment type="similarity">
    <text evidence="1">Belongs to the ABC transporter superfamily.</text>
</comment>
<feature type="region of interest" description="Disordered" evidence="8">
    <location>
        <begin position="282"/>
        <end position="302"/>
    </location>
</feature>
<dbReference type="Gene3D" id="3.40.50.300">
    <property type="entry name" value="P-loop containing nucleotide triphosphate hydrolases"/>
    <property type="match status" value="1"/>
</dbReference>
<dbReference type="CDD" id="cd03256">
    <property type="entry name" value="ABC_PhnC_transporter"/>
    <property type="match status" value="1"/>
</dbReference>
<sequence>MSASSATLEIRGVSRRFGKNTAVSDVNISIPQGQMVGVIGRSGAGKSTLLRMINRLVDPSQGSIFFDGAEVSQLRGSPLRRWQRDCAMIFQQFNLVPRLDVLTNVLLGKLNHRSTLSNLLGMFSRAECAEAVAALERLDIARTALQPAGTLSGGQQQRVAIARALMQQPKVILADEPIASLDPLNAKVVMDSLQDINLREGITVVTNLHTLDTARAYCNRIIGMSAGKVVLDGPPEELNREAVRLVYGADASGSEISEAITSTSAAFRQKIAASADRSNLHSQVTEFKKERPGSSARVKGTC</sequence>
<keyword evidence="3" id="KW-1003">Cell membrane</keyword>
<evidence type="ECO:0000259" key="9">
    <source>
        <dbReference type="PROSITE" id="PS50893"/>
    </source>
</evidence>
<dbReference type="InterPro" id="IPR050086">
    <property type="entry name" value="MetN_ABC_transporter-like"/>
</dbReference>
<dbReference type="PROSITE" id="PS50893">
    <property type="entry name" value="ABC_TRANSPORTER_2"/>
    <property type="match status" value="1"/>
</dbReference>
<dbReference type="InterPro" id="IPR027417">
    <property type="entry name" value="P-loop_NTPase"/>
</dbReference>
<evidence type="ECO:0000256" key="8">
    <source>
        <dbReference type="SAM" id="MobiDB-lite"/>
    </source>
</evidence>
<organism evidence="10 11">
    <name type="scientific">Mesorhizobium erdmanii</name>
    <dbReference type="NCBI Taxonomy" id="1777866"/>
    <lineage>
        <taxon>Bacteria</taxon>
        <taxon>Pseudomonadati</taxon>
        <taxon>Pseudomonadota</taxon>
        <taxon>Alphaproteobacteria</taxon>
        <taxon>Hyphomicrobiales</taxon>
        <taxon>Phyllobacteriaceae</taxon>
        <taxon>Mesorhizobium</taxon>
    </lineage>
</organism>
<dbReference type="Proteomes" id="UP000503339">
    <property type="component" value="Chromosome"/>
</dbReference>
<dbReference type="InterPro" id="IPR003439">
    <property type="entry name" value="ABC_transporter-like_ATP-bd"/>
</dbReference>
<keyword evidence="11" id="KW-1185">Reference proteome</keyword>
<dbReference type="InterPro" id="IPR017871">
    <property type="entry name" value="ABC_transporter-like_CS"/>
</dbReference>
<evidence type="ECO:0000256" key="1">
    <source>
        <dbReference type="ARBA" id="ARBA00005417"/>
    </source>
</evidence>
<dbReference type="EMBL" id="CP033361">
    <property type="protein sequence ID" value="QKC75658.1"/>
    <property type="molecule type" value="Genomic_DNA"/>
</dbReference>